<proteinExistence type="predicted"/>
<evidence type="ECO:0000259" key="2">
    <source>
        <dbReference type="SMART" id="SM01017"/>
    </source>
</evidence>
<feature type="compositionally biased region" description="Polar residues" evidence="1">
    <location>
        <begin position="73"/>
        <end position="98"/>
    </location>
</feature>
<feature type="domain" description="Arrestin C-terminal-like" evidence="2">
    <location>
        <begin position="637"/>
        <end position="925"/>
    </location>
</feature>
<organism evidence="3 4">
    <name type="scientific">Huiozyma naganishii (strain ATCC MYA-139 / BCRC 22969 / CBS 8797 / KCTC 17520 / NBRC 10181 / NCYC 3082 / Yp74L-3)</name>
    <name type="common">Yeast</name>
    <name type="synonym">Kazachstania naganishii</name>
    <dbReference type="NCBI Taxonomy" id="1071383"/>
    <lineage>
        <taxon>Eukaryota</taxon>
        <taxon>Fungi</taxon>
        <taxon>Dikarya</taxon>
        <taxon>Ascomycota</taxon>
        <taxon>Saccharomycotina</taxon>
        <taxon>Saccharomycetes</taxon>
        <taxon>Saccharomycetales</taxon>
        <taxon>Saccharomycetaceae</taxon>
        <taxon>Huiozyma</taxon>
    </lineage>
</organism>
<reference evidence="4" key="2">
    <citation type="submission" date="2012-08" db="EMBL/GenBank/DDBJ databases">
        <title>Genome sequence of Kazachstania naganishii.</title>
        <authorList>
            <person name="Gordon J.L."/>
            <person name="Armisen D."/>
            <person name="Proux-Wera E."/>
            <person name="OhEigeartaigh S.S."/>
            <person name="Byrne K.P."/>
            <person name="Wolfe K.H."/>
        </authorList>
    </citation>
    <scope>NUCLEOTIDE SEQUENCE [LARGE SCALE GENOMIC DNA]</scope>
    <source>
        <strain evidence="4">ATCC MYA-139 / BCRC 22969 / CBS 8797 / CCRC 22969 / KCTC 17520 / NBRC 10181 / NCYC 3082</strain>
    </source>
</reference>
<reference evidence="3 4" key="1">
    <citation type="journal article" date="2011" name="Proc. Natl. Acad. Sci. U.S.A.">
        <title>Evolutionary erosion of yeast sex chromosomes by mating-type switching accidents.</title>
        <authorList>
            <person name="Gordon J.L."/>
            <person name="Armisen D."/>
            <person name="Proux-Wera E."/>
            <person name="Oheigeartaigh S.S."/>
            <person name="Byrne K.P."/>
            <person name="Wolfe K.H."/>
        </authorList>
    </citation>
    <scope>NUCLEOTIDE SEQUENCE [LARGE SCALE GENOMIC DNA]</scope>
    <source>
        <strain evidence="4">ATCC MYA-139 / BCRC 22969 / CBS 8797 / CCRC 22969 / KCTC 17520 / NBRC 10181 / NCYC 3082</strain>
    </source>
</reference>
<dbReference type="HOGENOM" id="CLU_006239_0_0_1"/>
<evidence type="ECO:0000313" key="4">
    <source>
        <dbReference type="Proteomes" id="UP000006310"/>
    </source>
</evidence>
<dbReference type="eggNOG" id="KOG3780">
    <property type="taxonomic scope" value="Eukaryota"/>
</dbReference>
<sequence length="929" mass="104255">MYTSMANTDYMNAVPDVIMEQDSSCSWKDGLETSANSTDTASSSLVYRSSYPFSTRRMSLGNPVATAGAGAGNMQSWPTRVTSPGQMPTSPRSSSIFFENPAGNKNNYVYSTMMRRSSSASSDYRLLFPTELTRRHSSVRSSQAATSLQIPISHGKSCIGSLAIEETAFKRPGKLRREITEKYLSSNGFLPRTQLYHDHAAGMAISVATSSNAVFLPTISNNEDEYLERINAHRRSGAETHSEDTTTALLTSENGDSDTVLSDDVGSDLADINEWQQLDNINDSSSSINGSRRRCSSIMSRSTAGSIPNSAPQPVEVNSSMAHFKIAVVISLKKEVPLSTVELELCSRVQTEWADGAPPLKITNKESYKVSEMDWQLNAANYNLFIPTDVSSLDQTNENFQRIRNFRFWKNKQRSDRTYITDEQFRRELFEKIGSGYSKSGWMKPGEYIYLVPIIFNNRIPETLFYPSAKVEYCLRIAAVVKEPDTSQKKSGSYLSKININGKGSDTSSSPLSTSYDSVANNNSRTESQNSKSIFKKVKNHLHRKTSNADTVVVAFGQEDAGHVAKDNDSSTNIPTSVDITDPSFVYGGNSPASAQSAFQHLSPKEIYLEYPINVVRTPPQISVSTADKPVYINKVWGGALAYEIVVPHKFIPLGSKIPIEIKLTPLIKDVQVNKVAVCVTEKITISNKTNKFQFKETDKCLRDTNSSYYHIFLSKRQKERMVILYELRTKNRGSRALREDTVLNTLDNNLLSFNKVYDAQTGCHQNLIDPLKIETELEFPKFSEEQEDILDKNFRPYGIDSYYAEQAPPTTHQESESRKNGLIQFFFNSNKFSGSSENDKTSFPKDTSVKSKLSLPHEPNVGRIEVRKNKLRRGLYLDSTHFRNIKCKHKLEIILRVNKPGENNEMKQYEVVINTPIYLISEMCLEET</sequence>
<dbReference type="EMBL" id="HE978315">
    <property type="protein sequence ID" value="CCK68657.1"/>
    <property type="molecule type" value="Genomic_DNA"/>
</dbReference>
<protein>
    <recommendedName>
        <fullName evidence="2">Arrestin C-terminal-like domain-containing protein</fullName>
    </recommendedName>
</protein>
<dbReference type="SMART" id="SM01017">
    <property type="entry name" value="Arrestin_C"/>
    <property type="match status" value="1"/>
</dbReference>
<dbReference type="Pfam" id="PF02752">
    <property type="entry name" value="Arrestin_C"/>
    <property type="match status" value="1"/>
</dbReference>
<dbReference type="InterPro" id="IPR011022">
    <property type="entry name" value="Arrestin_C-like"/>
</dbReference>
<gene>
    <name evidence="3" type="primary">KNAG0B02150</name>
    <name evidence="3" type="ordered locus">KNAG_0B02150</name>
</gene>
<dbReference type="OrthoDB" id="2333384at2759"/>
<dbReference type="RefSeq" id="XP_022462903.1">
    <property type="nucleotide sequence ID" value="XM_022611500.1"/>
</dbReference>
<keyword evidence="4" id="KW-1185">Reference proteome</keyword>
<feature type="region of interest" description="Disordered" evidence="1">
    <location>
        <begin position="69"/>
        <end position="98"/>
    </location>
</feature>
<dbReference type="GeneID" id="34524307"/>
<dbReference type="STRING" id="1071383.J7RUW1"/>
<feature type="compositionally biased region" description="Low complexity" evidence="1">
    <location>
        <begin position="505"/>
        <end position="518"/>
    </location>
</feature>
<evidence type="ECO:0000256" key="1">
    <source>
        <dbReference type="SAM" id="MobiDB-lite"/>
    </source>
</evidence>
<evidence type="ECO:0000313" key="3">
    <source>
        <dbReference type="EMBL" id="CCK68657.1"/>
    </source>
</evidence>
<accession>J7RUW1</accession>
<feature type="compositionally biased region" description="Polar residues" evidence="1">
    <location>
        <begin position="519"/>
        <end position="531"/>
    </location>
</feature>
<dbReference type="Proteomes" id="UP000006310">
    <property type="component" value="Chromosome 2"/>
</dbReference>
<feature type="region of interest" description="Disordered" evidence="1">
    <location>
        <begin position="504"/>
        <end position="531"/>
    </location>
</feature>
<dbReference type="AlphaFoldDB" id="J7RUW1"/>
<name>J7RUW1_HUIN7</name>
<dbReference type="KEGG" id="kng:KNAG_0B02150"/>